<dbReference type="OrthoDB" id="15280at2157"/>
<comment type="caution">
    <text evidence="2">The sequence shown here is derived from an EMBL/GenBank/DDBJ whole genome shotgun (WGS) entry which is preliminary data.</text>
</comment>
<dbReference type="EMBL" id="LWMV01000155">
    <property type="protein sequence ID" value="KZX13133.1"/>
    <property type="molecule type" value="Genomic_DNA"/>
</dbReference>
<reference evidence="2 3" key="1">
    <citation type="submission" date="2016-04" db="EMBL/GenBank/DDBJ databases">
        <title>Genome sequence of Methanobrevibacter curvatus DSM 11111.</title>
        <authorList>
            <person name="Poehlein A."/>
            <person name="Seedorf H."/>
            <person name="Daniel R."/>
        </authorList>
    </citation>
    <scope>NUCLEOTIDE SEQUENCE [LARGE SCALE GENOMIC DNA]</scope>
    <source>
        <strain evidence="2 3">DSM 11111</strain>
    </source>
</reference>
<dbReference type="CDD" id="cd09879">
    <property type="entry name" value="PIN_VapC_AF0591-like"/>
    <property type="match status" value="1"/>
</dbReference>
<accession>A0A166BC21</accession>
<gene>
    <name evidence="2" type="ORF">MBCUR_07440</name>
</gene>
<dbReference type="PATRIC" id="fig|49547.3.peg.807"/>
<proteinExistence type="predicted"/>
<evidence type="ECO:0000313" key="3">
    <source>
        <dbReference type="Proteomes" id="UP000077245"/>
    </source>
</evidence>
<dbReference type="RefSeq" id="WP_067090376.1">
    <property type="nucleotide sequence ID" value="NZ_LWMV01000155.1"/>
</dbReference>
<dbReference type="SUPFAM" id="SSF88723">
    <property type="entry name" value="PIN domain-like"/>
    <property type="match status" value="1"/>
</dbReference>
<dbReference type="InterPro" id="IPR029060">
    <property type="entry name" value="PIN-like_dom_sf"/>
</dbReference>
<evidence type="ECO:0000313" key="2">
    <source>
        <dbReference type="EMBL" id="KZX13133.1"/>
    </source>
</evidence>
<organism evidence="2 3">
    <name type="scientific">Methanobrevibacter curvatus</name>
    <dbReference type="NCBI Taxonomy" id="49547"/>
    <lineage>
        <taxon>Archaea</taxon>
        <taxon>Methanobacteriati</taxon>
        <taxon>Methanobacteriota</taxon>
        <taxon>Methanomada group</taxon>
        <taxon>Methanobacteria</taxon>
        <taxon>Methanobacteriales</taxon>
        <taxon>Methanobacteriaceae</taxon>
        <taxon>Methanobrevibacter</taxon>
    </lineage>
</organism>
<dbReference type="Gene3D" id="3.40.50.1010">
    <property type="entry name" value="5'-nuclease"/>
    <property type="match status" value="1"/>
</dbReference>
<dbReference type="STRING" id="49547.MBCUR_07440"/>
<evidence type="ECO:0000259" key="1">
    <source>
        <dbReference type="Pfam" id="PF18477"/>
    </source>
</evidence>
<dbReference type="Proteomes" id="UP000077245">
    <property type="component" value="Unassembled WGS sequence"/>
</dbReference>
<name>A0A166BC21_9EURY</name>
<protein>
    <submittedName>
        <fullName evidence="2">Fcf1</fullName>
    </submittedName>
</protein>
<keyword evidence="3" id="KW-1185">Reference proteome</keyword>
<sequence>MIPFQFKIDIIDELEKAFPRYNLSTPNFVIDELVGLKNNLKGKNRVNASLALKIAKSNKVNKINGYLEENEAVDDALIRISKILATNDKNLRNKARNNNVSVIYLRQKKYLDVDGFIK</sequence>
<dbReference type="Pfam" id="PF18477">
    <property type="entry name" value="PIN_9"/>
    <property type="match status" value="1"/>
</dbReference>
<dbReference type="InterPro" id="IPR041120">
    <property type="entry name" value="PIN_9"/>
</dbReference>
<feature type="domain" description="VapC9 PIN-like" evidence="1">
    <location>
        <begin position="1"/>
        <end position="108"/>
    </location>
</feature>
<dbReference type="AlphaFoldDB" id="A0A166BC21"/>